<evidence type="ECO:0000313" key="2">
    <source>
        <dbReference type="Proteomes" id="UP001186944"/>
    </source>
</evidence>
<dbReference type="Proteomes" id="UP001186944">
    <property type="component" value="Unassembled WGS sequence"/>
</dbReference>
<dbReference type="EMBL" id="VSWD01000002">
    <property type="protein sequence ID" value="KAK3107749.1"/>
    <property type="molecule type" value="Genomic_DNA"/>
</dbReference>
<dbReference type="InterPro" id="IPR012337">
    <property type="entry name" value="RNaseH-like_sf"/>
</dbReference>
<evidence type="ECO:0008006" key="3">
    <source>
        <dbReference type="Google" id="ProtNLM"/>
    </source>
</evidence>
<dbReference type="SUPFAM" id="SSF53098">
    <property type="entry name" value="Ribonuclease H-like"/>
    <property type="match status" value="1"/>
</dbReference>
<dbReference type="SUPFAM" id="SSF56672">
    <property type="entry name" value="DNA/RNA polymerases"/>
    <property type="match status" value="1"/>
</dbReference>
<comment type="caution">
    <text evidence="1">The sequence shown here is derived from an EMBL/GenBank/DDBJ whole genome shotgun (WGS) entry which is preliminary data.</text>
</comment>
<dbReference type="InterPro" id="IPR043502">
    <property type="entry name" value="DNA/RNA_pol_sf"/>
</dbReference>
<sequence length="914" mass="107221">MKGSDWLFSKVLYLEVHRVLYSPLSAGSFIKEPDELRNSKCIINIKNSDQKCFLYSVLAKLFPVNKNANRVYKYRMHEQVLNMTGITYPVSLSQIPKFEKQNDISINVFGYEEKEIFPMKISKIKRSKHVDLLYLKDKEKVHYCLIRNLNRFLYRTSGMGCRQHFYCPYCLHGFIKQRTLEKHRDFCMSLGEQKIEMPTPGENDIVEFSEIAKQLRVPYTIYADMETYVIPVRDDRDLDPNSSHTKNLSEFVPCGFCYQVVCSDDRYSKPPVLYRGKDVVETFLNKLLQESDAIMNRLKHIEPMHESPEIEREFKSATHCHICKKAFDASSVKVRNHNHINGKFLGLAHRDCNLQYQQVTFIPVVLHNLRGFDGHLIMQHLGKYKSEKLNVIANTQERYISFSVSNLRFIDSFQFLDASLETLVENLKKSGVQHFKQFRKVFTSEEERNLLLRKGVYCYSFVTDEKKFEATELPPKSAFYNDLTKCDISDEDYLHAQEVWQTMNIKDMGSYHDLYLTCDVLLLSDVFERFRDMTISNFDLDPLQYFTLAGLCWSACLKMSEVQLELITDLEQYLMIEKGTRGGVSMITTRYAKANNPYIPETYDSTKPNVFLGYFDMNNLYGGVMCEPLPVGDFRWLSRTEIDSLYIGKIEPYAMTGYILEVTLSYPKQLHELHSDYPLAPESTFVRLSDLSPYNEHHYRSLTKTRKTDGEDKIIDRKLIPTLRDKVEYVLHYRYLQFYLEQGLELKKIHRVIAFTQKAWLKPYIEYNTKKRQMADNKFEIALYKAYNNIVLGKTMENIRLHMNFKLVNTKKGLLKLTSKPSFERVTIFNEDLVGVKSKKVKLLLNKPIYTGMTVLDLSKMFMYNFHYNCIRKRHGLAAKLLMTDTDSLFYSFEGIDDLYKSMELDIDLYDTFI</sequence>
<dbReference type="AlphaFoldDB" id="A0AA89CB47"/>
<dbReference type="InterPro" id="IPR044925">
    <property type="entry name" value="His-Me_finger_sf"/>
</dbReference>
<dbReference type="PANTHER" id="PTHR31511">
    <property type="entry name" value="PROTEIN CBG23764"/>
    <property type="match status" value="1"/>
</dbReference>
<evidence type="ECO:0000313" key="1">
    <source>
        <dbReference type="EMBL" id="KAK3107749.1"/>
    </source>
</evidence>
<protein>
    <recommendedName>
        <fullName evidence="3">DNA-directed DNA polymerase</fullName>
    </recommendedName>
</protein>
<accession>A0AA89CB47</accession>
<gene>
    <name evidence="1" type="ORF">FSP39_021357</name>
</gene>
<dbReference type="SUPFAM" id="SSF54060">
    <property type="entry name" value="His-Me finger endonucleases"/>
    <property type="match status" value="1"/>
</dbReference>
<name>A0AA89CB47_PINIB</name>
<dbReference type="PANTHER" id="PTHR31511:SF12">
    <property type="entry name" value="RHO TERMINATION FACTOR N-TERMINAL DOMAIN-CONTAINING PROTEIN"/>
    <property type="match status" value="1"/>
</dbReference>
<keyword evidence="2" id="KW-1185">Reference proteome</keyword>
<organism evidence="1 2">
    <name type="scientific">Pinctada imbricata</name>
    <name type="common">Atlantic pearl-oyster</name>
    <name type="synonym">Pinctada martensii</name>
    <dbReference type="NCBI Taxonomy" id="66713"/>
    <lineage>
        <taxon>Eukaryota</taxon>
        <taxon>Metazoa</taxon>
        <taxon>Spiralia</taxon>
        <taxon>Lophotrochozoa</taxon>
        <taxon>Mollusca</taxon>
        <taxon>Bivalvia</taxon>
        <taxon>Autobranchia</taxon>
        <taxon>Pteriomorphia</taxon>
        <taxon>Pterioida</taxon>
        <taxon>Pterioidea</taxon>
        <taxon>Pteriidae</taxon>
        <taxon>Pinctada</taxon>
    </lineage>
</organism>
<reference evidence="1" key="1">
    <citation type="submission" date="2019-08" db="EMBL/GenBank/DDBJ databases">
        <title>The improved chromosome-level genome for the pearl oyster Pinctada fucata martensii using PacBio sequencing and Hi-C.</title>
        <authorList>
            <person name="Zheng Z."/>
        </authorList>
    </citation>
    <scope>NUCLEOTIDE SEQUENCE</scope>
    <source>
        <strain evidence="1">ZZ-2019</strain>
        <tissue evidence="1">Adductor muscle</tissue>
    </source>
</reference>
<proteinExistence type="predicted"/>